<feature type="chain" id="PRO_5046563357" evidence="5">
    <location>
        <begin position="21"/>
        <end position="209"/>
    </location>
</feature>
<dbReference type="EMBL" id="CP080544">
    <property type="protein sequence ID" value="QYR53877.1"/>
    <property type="molecule type" value="Genomic_DNA"/>
</dbReference>
<feature type="signal peptide" evidence="5">
    <location>
        <begin position="1"/>
        <end position="20"/>
    </location>
</feature>
<dbReference type="SUPFAM" id="SSF89392">
    <property type="entry name" value="Prokaryotic lipoproteins and lipoprotein localization factors"/>
    <property type="match status" value="1"/>
</dbReference>
<keyword evidence="3 5" id="KW-0732">Signal</keyword>
<accession>A0ABX8WSP9</accession>
<evidence type="ECO:0000313" key="7">
    <source>
        <dbReference type="Proteomes" id="UP000824755"/>
    </source>
</evidence>
<protein>
    <submittedName>
        <fullName evidence="6">Fatty acyl CoA synthetase</fullName>
    </submittedName>
</protein>
<dbReference type="InterPro" id="IPR004564">
    <property type="entry name" value="OM_lipoprot_carrier_LolA-like"/>
</dbReference>
<organism evidence="6 7">
    <name type="scientific">Lysobacter soyae</name>
    <dbReference type="NCBI Taxonomy" id="2764185"/>
    <lineage>
        <taxon>Bacteria</taxon>
        <taxon>Pseudomonadati</taxon>
        <taxon>Pseudomonadota</taxon>
        <taxon>Gammaproteobacteria</taxon>
        <taxon>Lysobacterales</taxon>
        <taxon>Lysobacteraceae</taxon>
        <taxon>Lysobacter</taxon>
    </lineage>
</organism>
<evidence type="ECO:0000256" key="2">
    <source>
        <dbReference type="ARBA" id="ARBA00022448"/>
    </source>
</evidence>
<keyword evidence="2" id="KW-0813">Transport</keyword>
<evidence type="ECO:0000256" key="1">
    <source>
        <dbReference type="ARBA" id="ARBA00011245"/>
    </source>
</evidence>
<sequence>MTLLCSAALLAALALPTAQASTPVDAGWVLTKMARPAPMRTQFVEVRSSRYLKTPLRIYGEYSRPDNISMVRTVVAPYSEVTKLQGSTATITRGSSVRTFSLSRVPELAGMQASFGALLSGDQSALKKDFSVTSTGTREQWTLLMTPKNAALAKQIQDITLYGRGAELRCIETRGKAQGQMQRTLLASAAAAIKGQTSDSVLVATCHGQ</sequence>
<keyword evidence="4" id="KW-0653">Protein transport</keyword>
<evidence type="ECO:0000313" key="6">
    <source>
        <dbReference type="EMBL" id="QYR53877.1"/>
    </source>
</evidence>
<evidence type="ECO:0000256" key="4">
    <source>
        <dbReference type="ARBA" id="ARBA00022927"/>
    </source>
</evidence>
<gene>
    <name evidence="6" type="ORF">H8L67_01610</name>
</gene>
<dbReference type="InterPro" id="IPR029046">
    <property type="entry name" value="LolA/LolB/LppX"/>
</dbReference>
<keyword evidence="7" id="KW-1185">Reference proteome</keyword>
<evidence type="ECO:0000256" key="3">
    <source>
        <dbReference type="ARBA" id="ARBA00022729"/>
    </source>
</evidence>
<dbReference type="Gene3D" id="2.50.20.10">
    <property type="entry name" value="Lipoprotein localisation LolA/LolB/LppX"/>
    <property type="match status" value="1"/>
</dbReference>
<comment type="subunit">
    <text evidence="1">Monomer.</text>
</comment>
<dbReference type="Pfam" id="PF19574">
    <property type="entry name" value="LolA_3"/>
    <property type="match status" value="1"/>
</dbReference>
<name>A0ABX8WSP9_9GAMM</name>
<reference evidence="6 7" key="1">
    <citation type="submission" date="2021-08" db="EMBL/GenBank/DDBJ databases">
        <title>Lysobacter sp. strain CJ11 Genome sequencing and assembly.</title>
        <authorList>
            <person name="Kim I."/>
        </authorList>
    </citation>
    <scope>NUCLEOTIDE SEQUENCE [LARGE SCALE GENOMIC DNA]</scope>
    <source>
        <strain evidence="6 7">CJ11</strain>
    </source>
</reference>
<evidence type="ECO:0000256" key="5">
    <source>
        <dbReference type="SAM" id="SignalP"/>
    </source>
</evidence>
<dbReference type="Proteomes" id="UP000824755">
    <property type="component" value="Chromosome"/>
</dbReference>
<proteinExistence type="predicted"/>